<sequence>MLSLKSTLFFFALGCASAVPATESDRGFKLAVPVPCSKDSLALSLASQGTNSTVGAGNGSLEKRACSWQGNFFEQAGCSFSGSQFSNCVSGGVGCVLTNSVLPFGYNSILATDTSCDLRIWLGGCNDGFSFGIPAGSPTGLCWGGFGTAHGYSVQC</sequence>
<protein>
    <recommendedName>
        <fullName evidence="4">SSCRP protein</fullName>
    </recommendedName>
</protein>
<dbReference type="AlphaFoldDB" id="A0A8G0LJV2"/>
<organism evidence="2 3">
    <name type="scientific">Trichoderma simmonsii</name>
    <dbReference type="NCBI Taxonomy" id="1491479"/>
    <lineage>
        <taxon>Eukaryota</taxon>
        <taxon>Fungi</taxon>
        <taxon>Dikarya</taxon>
        <taxon>Ascomycota</taxon>
        <taxon>Pezizomycotina</taxon>
        <taxon>Sordariomycetes</taxon>
        <taxon>Hypocreomycetidae</taxon>
        <taxon>Hypocreales</taxon>
        <taxon>Hypocreaceae</taxon>
        <taxon>Trichoderma</taxon>
    </lineage>
</organism>
<keyword evidence="1" id="KW-0732">Signal</keyword>
<feature type="signal peptide" evidence="1">
    <location>
        <begin position="1"/>
        <end position="18"/>
    </location>
</feature>
<dbReference type="EMBL" id="CP075868">
    <property type="protein sequence ID" value="QYT02659.1"/>
    <property type="molecule type" value="Genomic_DNA"/>
</dbReference>
<reference evidence="2 3" key="1">
    <citation type="journal article" date="2021" name="BMC Genomics">
        <title>Telomere-to-telomere genome assembly of asparaginase-producing Trichoderma simmonsii.</title>
        <authorList>
            <person name="Chung D."/>
            <person name="Kwon Y.M."/>
            <person name="Yang Y."/>
        </authorList>
    </citation>
    <scope>NUCLEOTIDE SEQUENCE [LARGE SCALE GENOMIC DNA]</scope>
    <source>
        <strain evidence="2 3">GH-Sj1</strain>
    </source>
</reference>
<feature type="chain" id="PRO_5034368711" description="SSCRP protein" evidence="1">
    <location>
        <begin position="19"/>
        <end position="156"/>
    </location>
</feature>
<proteinExistence type="predicted"/>
<name>A0A8G0LJV2_9HYPO</name>
<dbReference type="Proteomes" id="UP000826661">
    <property type="component" value="Chromosome V"/>
</dbReference>
<evidence type="ECO:0008006" key="4">
    <source>
        <dbReference type="Google" id="ProtNLM"/>
    </source>
</evidence>
<evidence type="ECO:0000313" key="2">
    <source>
        <dbReference type="EMBL" id="QYT02659.1"/>
    </source>
</evidence>
<gene>
    <name evidence="2" type="ORF">H0G86_009653</name>
</gene>
<evidence type="ECO:0000256" key="1">
    <source>
        <dbReference type="SAM" id="SignalP"/>
    </source>
</evidence>
<evidence type="ECO:0000313" key="3">
    <source>
        <dbReference type="Proteomes" id="UP000826661"/>
    </source>
</evidence>
<accession>A0A8G0LJV2</accession>
<keyword evidence="3" id="KW-1185">Reference proteome</keyword>